<keyword evidence="4" id="KW-0539">Nucleus</keyword>
<dbReference type="STRING" id="8081.ENSPREP00000018723"/>
<keyword evidence="7" id="KW-0812">Transmembrane</keyword>
<dbReference type="GO" id="GO:0005634">
    <property type="term" value="C:nucleus"/>
    <property type="evidence" value="ECO:0007669"/>
    <property type="project" value="UniProtKB-SubCell"/>
</dbReference>
<dbReference type="GO" id="GO:0006355">
    <property type="term" value="P:regulation of DNA-templated transcription"/>
    <property type="evidence" value="ECO:0007669"/>
    <property type="project" value="InterPro"/>
</dbReference>
<protein>
    <submittedName>
        <fullName evidence="8">Vestigial like family member 3</fullName>
    </submittedName>
</protein>
<dbReference type="Ensembl" id="ENSPRET00000018926.1">
    <property type="protein sequence ID" value="ENSPREP00000018723.1"/>
    <property type="gene ID" value="ENSPREG00000012685.1"/>
</dbReference>
<dbReference type="Proteomes" id="UP000242638">
    <property type="component" value="Unassembled WGS sequence"/>
</dbReference>
<sequence>MQTGRHGHCRRLGIYGAAAGSEDTARLKSQGELFSALFLLSCDFLYLSKLIGFLAMSCLDVMYHQSYGAHYLPAAAYKATYYNHHQQQQQRKLSAYNKMQECTEQQEPPQGGVRGMLQNNRGVQQSPAAATAESSPRSSAESELKDSIQPAEAEYLSSRCVLFTYFQGDIGDVVDEHFSRALSQPSSFSVESKPIRVTQITSTATNNLWKDGVSHPDGQGTSSWSSPFPPQVSSCLPSVSSSVHPEFSPSPVSFSHPDGALWASHVLSQASIPSPASLSDSWTYSLSPQGTSGYPNVHDVYHSHPRSHPHIHTRHHHSMLHSYSPHSPALDPRFNALLLPSVRSQSQAATSPGSSPHSEGGKAELDLGSNSPISAAAVSWTPAALHGSLETYDSGILKRSIYLKHYLNC</sequence>
<proteinExistence type="inferred from homology"/>
<reference evidence="8" key="2">
    <citation type="submission" date="2025-08" db="UniProtKB">
        <authorList>
            <consortium name="Ensembl"/>
        </authorList>
    </citation>
    <scope>IDENTIFICATION</scope>
    <source>
        <strain evidence="8">Guanapo</strain>
    </source>
</reference>
<feature type="region of interest" description="Disordered" evidence="6">
    <location>
        <begin position="208"/>
        <end position="227"/>
    </location>
</feature>
<dbReference type="Bgee" id="ENSPREG00000012685">
    <property type="expression patterns" value="Expressed in caudal fin and 1 other cell type or tissue"/>
</dbReference>
<evidence type="ECO:0000256" key="1">
    <source>
        <dbReference type="ARBA" id="ARBA00004123"/>
    </source>
</evidence>
<dbReference type="InterPro" id="IPR011520">
    <property type="entry name" value="Vg_fam"/>
</dbReference>
<reference evidence="8" key="3">
    <citation type="submission" date="2025-09" db="UniProtKB">
        <authorList>
            <consortium name="Ensembl"/>
        </authorList>
    </citation>
    <scope>IDENTIFICATION</scope>
    <source>
        <strain evidence="8">Guanapo</strain>
    </source>
</reference>
<evidence type="ECO:0000313" key="8">
    <source>
        <dbReference type="Ensembl" id="ENSPREP00000018723.1"/>
    </source>
</evidence>
<dbReference type="Pfam" id="PF07545">
    <property type="entry name" value="Vg_Tdu"/>
    <property type="match status" value="1"/>
</dbReference>
<keyword evidence="9" id="KW-1185">Reference proteome</keyword>
<evidence type="ECO:0000256" key="5">
    <source>
        <dbReference type="ARBA" id="ARBA00025784"/>
    </source>
</evidence>
<dbReference type="OMA" id="AKTSVWF"/>
<feature type="compositionally biased region" description="Low complexity" evidence="6">
    <location>
        <begin position="126"/>
        <end position="139"/>
    </location>
</feature>
<reference evidence="9" key="1">
    <citation type="submission" date="2013-11" db="EMBL/GenBank/DDBJ databases">
        <title>The genomic landscape of the Guanapo guppy.</title>
        <authorList>
            <person name="Kuenstner A."/>
            <person name="Dreyer C."/>
        </authorList>
    </citation>
    <scope>NUCLEOTIDE SEQUENCE</scope>
    <source>
        <strain evidence="9">Guanapo</strain>
    </source>
</reference>
<dbReference type="PANTHER" id="PTHR15950:SF16">
    <property type="entry name" value="TRANSCRIPTION COFACTOR VESTIGIAL-LIKE PROTEIN 3"/>
    <property type="match status" value="1"/>
</dbReference>
<organism evidence="8 9">
    <name type="scientific">Poecilia reticulata</name>
    <name type="common">Guppy</name>
    <name type="synonym">Acanthophacelus reticulatus</name>
    <dbReference type="NCBI Taxonomy" id="8081"/>
    <lineage>
        <taxon>Eukaryota</taxon>
        <taxon>Metazoa</taxon>
        <taxon>Chordata</taxon>
        <taxon>Craniata</taxon>
        <taxon>Vertebrata</taxon>
        <taxon>Euteleostomi</taxon>
        <taxon>Actinopterygii</taxon>
        <taxon>Neopterygii</taxon>
        <taxon>Teleostei</taxon>
        <taxon>Neoteleostei</taxon>
        <taxon>Acanthomorphata</taxon>
        <taxon>Ovalentaria</taxon>
        <taxon>Atherinomorphae</taxon>
        <taxon>Cyprinodontiformes</taxon>
        <taxon>Poeciliidae</taxon>
        <taxon>Poeciliinae</taxon>
        <taxon>Poecilia</taxon>
    </lineage>
</organism>
<name>A0A3P9PAI4_POERE</name>
<evidence type="ECO:0000256" key="3">
    <source>
        <dbReference type="ARBA" id="ARBA00023163"/>
    </source>
</evidence>
<comment type="subcellular location">
    <subcellularLocation>
        <location evidence="1">Nucleus</location>
    </subcellularLocation>
</comment>
<feature type="transmembrane region" description="Helical" evidence="7">
    <location>
        <begin position="33"/>
        <end position="56"/>
    </location>
</feature>
<dbReference type="AlphaFoldDB" id="A0A3P9PAI4"/>
<feature type="region of interest" description="Disordered" evidence="6">
    <location>
        <begin position="100"/>
        <end position="146"/>
    </location>
</feature>
<dbReference type="GeneTree" id="ENSGT00530000063353"/>
<keyword evidence="3" id="KW-0804">Transcription</keyword>
<feature type="region of interest" description="Disordered" evidence="6">
    <location>
        <begin position="305"/>
        <end position="325"/>
    </location>
</feature>
<keyword evidence="2" id="KW-0805">Transcription regulation</keyword>
<feature type="compositionally biased region" description="Basic residues" evidence="6">
    <location>
        <begin position="305"/>
        <end position="319"/>
    </location>
</feature>
<evidence type="ECO:0000256" key="7">
    <source>
        <dbReference type="SAM" id="Phobius"/>
    </source>
</evidence>
<feature type="region of interest" description="Disordered" evidence="6">
    <location>
        <begin position="345"/>
        <end position="368"/>
    </location>
</feature>
<feature type="compositionally biased region" description="Polar residues" evidence="6">
    <location>
        <begin position="345"/>
        <end position="357"/>
    </location>
</feature>
<dbReference type="PANTHER" id="PTHR15950">
    <property type="entry name" value="TRANSCRIPTION COFACTOR VESTIGIAL-LIKE PROTEIN"/>
    <property type="match status" value="1"/>
</dbReference>
<evidence type="ECO:0000313" key="9">
    <source>
        <dbReference type="Proteomes" id="UP000242638"/>
    </source>
</evidence>
<evidence type="ECO:0000256" key="2">
    <source>
        <dbReference type="ARBA" id="ARBA00023015"/>
    </source>
</evidence>
<keyword evidence="7" id="KW-1133">Transmembrane helix</keyword>
<evidence type="ECO:0000256" key="4">
    <source>
        <dbReference type="ARBA" id="ARBA00023242"/>
    </source>
</evidence>
<keyword evidence="7" id="KW-0472">Membrane</keyword>
<comment type="similarity">
    <text evidence="5">Belongs to the vestigial family.</text>
</comment>
<accession>A0A3P9PAI4</accession>
<evidence type="ECO:0000256" key="6">
    <source>
        <dbReference type="SAM" id="MobiDB-lite"/>
    </source>
</evidence>